<evidence type="ECO:0000256" key="3">
    <source>
        <dbReference type="ARBA" id="ARBA00022676"/>
    </source>
</evidence>
<feature type="compositionally biased region" description="Polar residues" evidence="8">
    <location>
        <begin position="533"/>
        <end position="545"/>
    </location>
</feature>
<reference evidence="10 11" key="1">
    <citation type="submission" date="2017-08" db="EMBL/GenBank/DDBJ databases">
        <title>Draft Genome Sequence of Pseudomonas moraviensis TYU6, isolated from Taxus cuspidata by using PacBio Single-Molecule Real-Time Technology.</title>
        <authorList>
            <person name="Baek K.-H."/>
            <person name="Mishra A.K."/>
        </authorList>
    </citation>
    <scope>NUCLEOTIDE SEQUENCE [LARGE SCALE GENOMIC DNA]</scope>
    <source>
        <strain evidence="10 11">TYU6</strain>
    </source>
</reference>
<feature type="transmembrane region" description="Helical" evidence="9">
    <location>
        <begin position="237"/>
        <end position="260"/>
    </location>
</feature>
<keyword evidence="7 9" id="KW-0472">Membrane</keyword>
<evidence type="ECO:0000313" key="10">
    <source>
        <dbReference type="EMBL" id="PAW57466.1"/>
    </source>
</evidence>
<keyword evidence="11" id="KW-1185">Reference proteome</keyword>
<keyword evidence="2" id="KW-1003">Cell membrane</keyword>
<gene>
    <name evidence="10" type="ORF">CKQ80_19945</name>
</gene>
<keyword evidence="6 9" id="KW-1133">Transmembrane helix</keyword>
<dbReference type="GO" id="GO:0016763">
    <property type="term" value="F:pentosyltransferase activity"/>
    <property type="evidence" value="ECO:0007669"/>
    <property type="project" value="TreeGrafter"/>
</dbReference>
<dbReference type="Proteomes" id="UP000217830">
    <property type="component" value="Unassembled WGS sequence"/>
</dbReference>
<evidence type="ECO:0000256" key="1">
    <source>
        <dbReference type="ARBA" id="ARBA00004651"/>
    </source>
</evidence>
<evidence type="ECO:0000256" key="4">
    <source>
        <dbReference type="ARBA" id="ARBA00022679"/>
    </source>
</evidence>
<keyword evidence="3" id="KW-0328">Glycosyltransferase</keyword>
<feature type="region of interest" description="Disordered" evidence="8">
    <location>
        <begin position="519"/>
        <end position="545"/>
    </location>
</feature>
<dbReference type="GO" id="GO:0010041">
    <property type="term" value="P:response to iron(III) ion"/>
    <property type="evidence" value="ECO:0007669"/>
    <property type="project" value="TreeGrafter"/>
</dbReference>
<accession>A0A2A2PP90</accession>
<feature type="transmembrane region" description="Helical" evidence="9">
    <location>
        <begin position="327"/>
        <end position="347"/>
    </location>
</feature>
<dbReference type="PANTHER" id="PTHR33908:SF3">
    <property type="entry name" value="UNDECAPRENYL PHOSPHATE-ALPHA-4-AMINO-4-DEOXY-L-ARABINOSE ARABINOSYL TRANSFERASE"/>
    <property type="match status" value="1"/>
</dbReference>
<evidence type="ECO:0000256" key="6">
    <source>
        <dbReference type="ARBA" id="ARBA00022989"/>
    </source>
</evidence>
<feature type="transmembrane region" description="Helical" evidence="9">
    <location>
        <begin position="143"/>
        <end position="161"/>
    </location>
</feature>
<evidence type="ECO:0000256" key="5">
    <source>
        <dbReference type="ARBA" id="ARBA00022692"/>
    </source>
</evidence>
<sequence length="545" mass="61123">MKLWVAAPFFKDANVSVRADQLALATVLIIALCVRFYSITVPVIWYDEAYSVLLARETPARIWALTALDVHPPLYYVLLHYWGMAWGDSAGAARGLSVLADVGSVLLGIQLMRLVATRRATWMAALLLALLPVSVRYSQEVRMYTLLGFWLMAATVALVCWARTPGQKRWPCLYVLLMSAAFYTHYFAAGCVLVHWLFWWRARADHAASLSPRAWCLANAAIVLLFVPWLPNLLEQLSAGVAAWIEPVTVQAALGLPWQFMLMEPRVAPASWWRLAPLLLIVLCATLIVAQGIGERRYRPLLLGYFFIPTISLFVLALFMPLFLARYLVFAAPGIPLLIAVALDSLARRYPRPAMALFVLVVVGQCYGLAMVYRQADGMDGTEMRRDYRLDGLASQIEREAQPGDDIVLDSLISYLPFLYYNTSAIEPRFHVRTAFPAFLASSVRGGYALIPLARRWIYFHDPALVQCRRHRVWWIPLESPDHFRTLFSGDWQTRQTLWSGSAAAYLFSVNTASFATGGLKPRPPPAARNCQPGPSATSASRTRH</sequence>
<dbReference type="GO" id="GO:0005886">
    <property type="term" value="C:plasma membrane"/>
    <property type="evidence" value="ECO:0007669"/>
    <property type="project" value="UniProtKB-SubCell"/>
</dbReference>
<dbReference type="GO" id="GO:0009103">
    <property type="term" value="P:lipopolysaccharide biosynthetic process"/>
    <property type="evidence" value="ECO:0007669"/>
    <property type="project" value="TreeGrafter"/>
</dbReference>
<name>A0A2A2PP90_9PSED</name>
<feature type="transmembrane region" description="Helical" evidence="9">
    <location>
        <begin position="354"/>
        <end position="373"/>
    </location>
</feature>
<evidence type="ECO:0000256" key="8">
    <source>
        <dbReference type="SAM" id="MobiDB-lite"/>
    </source>
</evidence>
<proteinExistence type="predicted"/>
<dbReference type="RefSeq" id="WP_095668398.1">
    <property type="nucleotide sequence ID" value="NZ_NRSS01000003.1"/>
</dbReference>
<protein>
    <submittedName>
        <fullName evidence="10">Uncharacterized protein</fullName>
    </submittedName>
</protein>
<feature type="transmembrane region" description="Helical" evidence="9">
    <location>
        <begin position="272"/>
        <end position="290"/>
    </location>
</feature>
<dbReference type="PANTHER" id="PTHR33908">
    <property type="entry name" value="MANNOSYLTRANSFERASE YKCB-RELATED"/>
    <property type="match status" value="1"/>
</dbReference>
<dbReference type="EMBL" id="NRST01000001">
    <property type="protein sequence ID" value="PAW57466.1"/>
    <property type="molecule type" value="Genomic_DNA"/>
</dbReference>
<comment type="subcellular location">
    <subcellularLocation>
        <location evidence="1">Cell membrane</location>
        <topology evidence="1">Multi-pass membrane protein</topology>
    </subcellularLocation>
</comment>
<dbReference type="InterPro" id="IPR050297">
    <property type="entry name" value="LipidA_mod_glycosyltrf_83"/>
</dbReference>
<comment type="caution">
    <text evidence="10">The sequence shown here is derived from an EMBL/GenBank/DDBJ whole genome shotgun (WGS) entry which is preliminary data.</text>
</comment>
<evidence type="ECO:0000256" key="2">
    <source>
        <dbReference type="ARBA" id="ARBA00022475"/>
    </source>
</evidence>
<evidence type="ECO:0000313" key="11">
    <source>
        <dbReference type="Proteomes" id="UP000217830"/>
    </source>
</evidence>
<dbReference type="AlphaFoldDB" id="A0A2A2PP90"/>
<organism evidence="10 11">
    <name type="scientific">Pseudomonas moraviensis</name>
    <dbReference type="NCBI Taxonomy" id="321662"/>
    <lineage>
        <taxon>Bacteria</taxon>
        <taxon>Pseudomonadati</taxon>
        <taxon>Pseudomonadota</taxon>
        <taxon>Gammaproteobacteria</taxon>
        <taxon>Pseudomonadales</taxon>
        <taxon>Pseudomonadaceae</taxon>
        <taxon>Pseudomonas</taxon>
    </lineage>
</organism>
<keyword evidence="4" id="KW-0808">Transferase</keyword>
<evidence type="ECO:0000256" key="9">
    <source>
        <dbReference type="SAM" id="Phobius"/>
    </source>
</evidence>
<feature type="transmembrane region" description="Helical" evidence="9">
    <location>
        <begin position="173"/>
        <end position="198"/>
    </location>
</feature>
<feature type="transmembrane region" description="Helical" evidence="9">
    <location>
        <begin position="302"/>
        <end position="321"/>
    </location>
</feature>
<feature type="transmembrane region" description="Helical" evidence="9">
    <location>
        <begin position="210"/>
        <end position="230"/>
    </location>
</feature>
<evidence type="ECO:0000256" key="7">
    <source>
        <dbReference type="ARBA" id="ARBA00023136"/>
    </source>
</evidence>
<keyword evidence="5 9" id="KW-0812">Transmembrane</keyword>
<feature type="transmembrane region" description="Helical" evidence="9">
    <location>
        <begin position="22"/>
        <end position="46"/>
    </location>
</feature>